<evidence type="ECO:0000256" key="2">
    <source>
        <dbReference type="SAM" id="Coils"/>
    </source>
</evidence>
<keyword evidence="2" id="KW-0175">Coiled coil</keyword>
<feature type="domain" description="M23ase beta-sheet core" evidence="5">
    <location>
        <begin position="306"/>
        <end position="400"/>
    </location>
</feature>
<feature type="domain" description="Peptidoglycan hydrolase PcsB coiled-coil" evidence="6">
    <location>
        <begin position="121"/>
        <end position="183"/>
    </location>
</feature>
<evidence type="ECO:0000259" key="6">
    <source>
        <dbReference type="Pfam" id="PF24568"/>
    </source>
</evidence>
<protein>
    <submittedName>
        <fullName evidence="7">Peptidoglycan DD-metalloendopeptidase family protein</fullName>
    </submittedName>
</protein>
<evidence type="ECO:0000256" key="3">
    <source>
        <dbReference type="SAM" id="MobiDB-lite"/>
    </source>
</evidence>
<dbReference type="CDD" id="cd12797">
    <property type="entry name" value="M23_peptidase"/>
    <property type="match status" value="1"/>
</dbReference>
<dbReference type="Pfam" id="PF24568">
    <property type="entry name" value="CC_PcsB"/>
    <property type="match status" value="1"/>
</dbReference>
<dbReference type="PANTHER" id="PTHR21666:SF289">
    <property type="entry name" value="L-ALA--D-GLU ENDOPEPTIDASE"/>
    <property type="match status" value="1"/>
</dbReference>
<dbReference type="Proteomes" id="UP001277761">
    <property type="component" value="Unassembled WGS sequence"/>
</dbReference>
<dbReference type="InterPro" id="IPR011055">
    <property type="entry name" value="Dup_hybrid_motif"/>
</dbReference>
<reference evidence="7 8" key="1">
    <citation type="submission" date="2023-11" db="EMBL/GenBank/DDBJ databases">
        <authorList>
            <person name="Xu M."/>
            <person name="Jiang T."/>
        </authorList>
    </citation>
    <scope>NUCLEOTIDE SEQUENCE [LARGE SCALE GENOMIC DNA]</scope>
    <source>
        <strain evidence="7 8">SD</strain>
    </source>
</reference>
<evidence type="ECO:0000313" key="8">
    <source>
        <dbReference type="Proteomes" id="UP001277761"/>
    </source>
</evidence>
<dbReference type="SUPFAM" id="SSF51261">
    <property type="entry name" value="Duplicated hybrid motif"/>
    <property type="match status" value="1"/>
</dbReference>
<accession>A0ABU4VMF0</accession>
<dbReference type="RefSeq" id="WP_319955173.1">
    <property type="nucleotide sequence ID" value="NZ_JAXAVX010000010.1"/>
</dbReference>
<feature type="coiled-coil region" evidence="2">
    <location>
        <begin position="183"/>
        <end position="217"/>
    </location>
</feature>
<evidence type="ECO:0000259" key="5">
    <source>
        <dbReference type="Pfam" id="PF01551"/>
    </source>
</evidence>
<dbReference type="Gene3D" id="2.70.70.10">
    <property type="entry name" value="Glucose Permease (Domain IIA)"/>
    <property type="match status" value="1"/>
</dbReference>
<comment type="caution">
    <text evidence="7">The sequence shown here is derived from an EMBL/GenBank/DDBJ whole genome shotgun (WGS) entry which is preliminary data.</text>
</comment>
<feature type="chain" id="PRO_5046393613" evidence="4">
    <location>
        <begin position="38"/>
        <end position="404"/>
    </location>
</feature>
<dbReference type="PANTHER" id="PTHR21666">
    <property type="entry name" value="PEPTIDASE-RELATED"/>
    <property type="match status" value="1"/>
</dbReference>
<dbReference type="Gene3D" id="6.10.250.3150">
    <property type="match status" value="1"/>
</dbReference>
<evidence type="ECO:0000256" key="4">
    <source>
        <dbReference type="SAM" id="SignalP"/>
    </source>
</evidence>
<dbReference type="Pfam" id="PF01551">
    <property type="entry name" value="Peptidase_M23"/>
    <property type="match status" value="1"/>
</dbReference>
<keyword evidence="8" id="KW-1185">Reference proteome</keyword>
<keyword evidence="1 4" id="KW-0732">Signal</keyword>
<proteinExistence type="predicted"/>
<dbReference type="SUPFAM" id="SSF57997">
    <property type="entry name" value="Tropomyosin"/>
    <property type="match status" value="1"/>
</dbReference>
<evidence type="ECO:0000313" key="7">
    <source>
        <dbReference type="EMBL" id="MDX8153021.1"/>
    </source>
</evidence>
<feature type="signal peptide" evidence="4">
    <location>
        <begin position="1"/>
        <end position="37"/>
    </location>
</feature>
<dbReference type="InterPro" id="IPR016047">
    <property type="entry name" value="M23ase_b-sheet_dom"/>
</dbReference>
<feature type="coiled-coil region" evidence="2">
    <location>
        <begin position="243"/>
        <end position="270"/>
    </location>
</feature>
<name>A0ABU4VMF0_9ACTN</name>
<feature type="region of interest" description="Disordered" evidence="3">
    <location>
        <begin position="376"/>
        <end position="404"/>
    </location>
</feature>
<evidence type="ECO:0000256" key="1">
    <source>
        <dbReference type="ARBA" id="ARBA00022729"/>
    </source>
</evidence>
<organism evidence="7 8">
    <name type="scientific">Patulibacter brassicae</name>
    <dbReference type="NCBI Taxonomy" id="1705717"/>
    <lineage>
        <taxon>Bacteria</taxon>
        <taxon>Bacillati</taxon>
        <taxon>Actinomycetota</taxon>
        <taxon>Thermoleophilia</taxon>
        <taxon>Solirubrobacterales</taxon>
        <taxon>Patulibacteraceae</taxon>
        <taxon>Patulibacter</taxon>
    </lineage>
</organism>
<gene>
    <name evidence="7" type="ORF">SK069_15585</name>
</gene>
<dbReference type="InterPro" id="IPR057309">
    <property type="entry name" value="PcsB_CC"/>
</dbReference>
<feature type="coiled-coil region" evidence="2">
    <location>
        <begin position="71"/>
        <end position="133"/>
    </location>
</feature>
<dbReference type="InterPro" id="IPR050570">
    <property type="entry name" value="Cell_wall_metabolism_enzyme"/>
</dbReference>
<sequence length="404" mass="44621">MTIRLSRSPRAVLPALGATLLVTAGLALPSGAPPAQAATQQDLDRLRGKIGTARGKVERRKQREQALHGDIQRYSARIQEIQRKIDPLQRRQEAVQSDLDRSQAVLDETQTELREERERLTKLRARLKEARRILAARLLELYQADKPDLVSVVLNSNGFADLVERSEFLRRIGEQDQRIIASVRDARDEAIGTEARLSSLEQRQRAATNRIERRRDEIASVKGQLVSARSSIDEVRDQRHDLLVKVRADRREIQEDLAAMEREESKIQSKLSGMPSGGPIKRGSGRLIWPANGQFTSPFGQRWGRLHAGIDIAVPTGTPVRAADSGTVAIAGWVGGYGNYICINHGGGLSTCYGHNSRLGVRVGQQVTQGQVIAASGNTGNSTGPHIHFETRVNGVPRDPMSYL</sequence>
<dbReference type="EMBL" id="JAXAVX010000010">
    <property type="protein sequence ID" value="MDX8153021.1"/>
    <property type="molecule type" value="Genomic_DNA"/>
</dbReference>